<evidence type="ECO:0000313" key="1">
    <source>
        <dbReference type="EMBL" id="EEY64394.1"/>
    </source>
</evidence>
<evidence type="ECO:0008006" key="3">
    <source>
        <dbReference type="Google" id="ProtNLM"/>
    </source>
</evidence>
<dbReference type="HOGENOM" id="CLU_081722_0_0_1"/>
<dbReference type="RefSeq" id="XP_002907830.1">
    <property type="nucleotide sequence ID" value="XM_002907784.1"/>
</dbReference>
<protein>
    <recommendedName>
        <fullName evidence="3">Peptidase C58 YopT-type domain-containing protein</fullName>
    </recommendedName>
</protein>
<dbReference type="VEuPathDB" id="FungiDB:PITG_02982"/>
<name>D0MXN1_PHYIT</name>
<organism evidence="1 2">
    <name type="scientific">Phytophthora infestans (strain T30-4)</name>
    <name type="common">Potato late blight agent</name>
    <dbReference type="NCBI Taxonomy" id="403677"/>
    <lineage>
        <taxon>Eukaryota</taxon>
        <taxon>Sar</taxon>
        <taxon>Stramenopiles</taxon>
        <taxon>Oomycota</taxon>
        <taxon>Peronosporomycetes</taxon>
        <taxon>Peronosporales</taxon>
        <taxon>Peronosporaceae</taxon>
        <taxon>Phytophthora</taxon>
    </lineage>
</organism>
<reference evidence="2" key="1">
    <citation type="journal article" date="2009" name="Nature">
        <title>Genome sequence and analysis of the Irish potato famine pathogen Phytophthora infestans.</title>
        <authorList>
            <consortium name="The Broad Institute Genome Sequencing Platform"/>
            <person name="Haas B.J."/>
            <person name="Kamoun S."/>
            <person name="Zody M.C."/>
            <person name="Jiang R.H."/>
            <person name="Handsaker R.E."/>
            <person name="Cano L.M."/>
            <person name="Grabherr M."/>
            <person name="Kodira C.D."/>
            <person name="Raffaele S."/>
            <person name="Torto-Alalibo T."/>
            <person name="Bozkurt T.O."/>
            <person name="Ah-Fong A.M."/>
            <person name="Alvarado L."/>
            <person name="Anderson V.L."/>
            <person name="Armstrong M.R."/>
            <person name="Avrova A."/>
            <person name="Baxter L."/>
            <person name="Beynon J."/>
            <person name="Boevink P.C."/>
            <person name="Bollmann S.R."/>
            <person name="Bos J.I."/>
            <person name="Bulone V."/>
            <person name="Cai G."/>
            <person name="Cakir C."/>
            <person name="Carrington J.C."/>
            <person name="Chawner M."/>
            <person name="Conti L."/>
            <person name="Costanzo S."/>
            <person name="Ewan R."/>
            <person name="Fahlgren N."/>
            <person name="Fischbach M.A."/>
            <person name="Fugelstad J."/>
            <person name="Gilroy E.M."/>
            <person name="Gnerre S."/>
            <person name="Green P.J."/>
            <person name="Grenville-Briggs L.J."/>
            <person name="Griffith J."/>
            <person name="Grunwald N.J."/>
            <person name="Horn K."/>
            <person name="Horner N.R."/>
            <person name="Hu C.H."/>
            <person name="Huitema E."/>
            <person name="Jeong D.H."/>
            <person name="Jones A.M."/>
            <person name="Jones J.D."/>
            <person name="Jones R.W."/>
            <person name="Karlsson E.K."/>
            <person name="Kunjeti S.G."/>
            <person name="Lamour K."/>
            <person name="Liu Z."/>
            <person name="Ma L."/>
            <person name="Maclean D."/>
            <person name="Chibucos M.C."/>
            <person name="McDonald H."/>
            <person name="McWalters J."/>
            <person name="Meijer H.J."/>
            <person name="Morgan W."/>
            <person name="Morris P.F."/>
            <person name="Munro C.A."/>
            <person name="O'Neill K."/>
            <person name="Ospina-Giraldo M."/>
            <person name="Pinzon A."/>
            <person name="Pritchard L."/>
            <person name="Ramsahoye B."/>
            <person name="Ren Q."/>
            <person name="Restrepo S."/>
            <person name="Roy S."/>
            <person name="Sadanandom A."/>
            <person name="Savidor A."/>
            <person name="Schornack S."/>
            <person name="Schwartz D.C."/>
            <person name="Schumann U.D."/>
            <person name="Schwessinger B."/>
            <person name="Seyer L."/>
            <person name="Sharpe T."/>
            <person name="Silvar C."/>
            <person name="Song J."/>
            <person name="Studholme D.J."/>
            <person name="Sykes S."/>
            <person name="Thines M."/>
            <person name="van de Vondervoort P.J."/>
            <person name="Phuntumart V."/>
            <person name="Wawra S."/>
            <person name="Weide R."/>
            <person name="Win J."/>
            <person name="Young C."/>
            <person name="Zhou S."/>
            <person name="Fry W."/>
            <person name="Meyers B.C."/>
            <person name="van West P."/>
            <person name="Ristaino J."/>
            <person name="Govers F."/>
            <person name="Birch P.R."/>
            <person name="Whisson S.C."/>
            <person name="Judelson H.S."/>
            <person name="Nusbaum C."/>
        </authorList>
    </citation>
    <scope>NUCLEOTIDE SEQUENCE [LARGE SCALE GENOMIC DNA]</scope>
    <source>
        <strain evidence="2">T30-4</strain>
    </source>
</reference>
<accession>D0MXN1</accession>
<dbReference type="Proteomes" id="UP000006643">
    <property type="component" value="Unassembled WGS sequence"/>
</dbReference>
<keyword evidence="2" id="KW-1185">Reference proteome</keyword>
<dbReference type="OMA" id="FWPNDEY"/>
<dbReference type="EMBL" id="DS028120">
    <property type="protein sequence ID" value="EEY64394.1"/>
    <property type="molecule type" value="Genomic_DNA"/>
</dbReference>
<dbReference type="AlphaFoldDB" id="D0MXN1"/>
<dbReference type="GeneID" id="9477366"/>
<sequence>MEPRQESMMRGRRSNTASDVEKFKDFWPEDEYGKRAIGADARGICMFSALKRAVELAGRPEIVTQDDIDTFVADELRERGVYLTRGTSWKIVLWFLRRLRDAGRDFIFKAIDTDSFTIAGRRGSRILEEVPLHDGLYFVVAYNHSLVGHAFVLRAQGKKGKIRRNFDLKDLKPVSSVMDWITFVACIRFFIVFKKK</sequence>
<dbReference type="KEGG" id="pif:PITG_02982"/>
<dbReference type="InParanoid" id="D0MXN1"/>
<evidence type="ECO:0000313" key="2">
    <source>
        <dbReference type="Proteomes" id="UP000006643"/>
    </source>
</evidence>
<dbReference type="OrthoDB" id="115201at2759"/>
<proteinExistence type="predicted"/>
<gene>
    <name evidence="1" type="ORF">PITG_02982</name>
</gene>